<dbReference type="Proteomes" id="UP000644020">
    <property type="component" value="Unassembled WGS sequence"/>
</dbReference>
<keyword evidence="2" id="KW-1185">Reference proteome</keyword>
<proteinExistence type="predicted"/>
<comment type="caution">
    <text evidence="1">The sequence shown here is derived from an EMBL/GenBank/DDBJ whole genome shotgun (WGS) entry which is preliminary data.</text>
</comment>
<evidence type="ECO:0000313" key="2">
    <source>
        <dbReference type="Proteomes" id="UP000644020"/>
    </source>
</evidence>
<sequence length="300" mass="32713">MILLLGAGPDDPAVDSFDGYLTRRSIDHAVCRDPGRLPFAVRVDPDGRTRVRLRPPGHGTLDGDEVAVFVRDPSALVPPDPSGRSGPSGPDARFAADEYRAALWSLCAFLPRVVNRPGPRAWPDAADLRRRIAPSSVLPERWTTDGGELLDDWRRSPAAELHVEDLLTRERRIVRRATDPGAGEGEGGTGHLRALFAPSSAYVIELCVGRRSFTVLNEPGVDVTAAPYRAFVRDLAAVLRGQGLRFFAAALVADERRWPLVSRVVPVPPFSWYRDIADEVHGQLCAELGHGPRAGTGETR</sequence>
<accession>A0A918WBG1</accession>
<organism evidence="1 2">
    <name type="scientific">Streptomyces termitum</name>
    <dbReference type="NCBI Taxonomy" id="67368"/>
    <lineage>
        <taxon>Bacteria</taxon>
        <taxon>Bacillati</taxon>
        <taxon>Actinomycetota</taxon>
        <taxon>Actinomycetes</taxon>
        <taxon>Kitasatosporales</taxon>
        <taxon>Streptomycetaceae</taxon>
        <taxon>Streptomyces</taxon>
    </lineage>
</organism>
<reference evidence="1" key="2">
    <citation type="submission" date="2020-09" db="EMBL/GenBank/DDBJ databases">
        <authorList>
            <person name="Sun Q."/>
            <person name="Ohkuma M."/>
        </authorList>
    </citation>
    <scope>NUCLEOTIDE SEQUENCE</scope>
    <source>
        <strain evidence="1">JCM 4518</strain>
    </source>
</reference>
<dbReference type="EMBL" id="BMUL01000022">
    <property type="protein sequence ID" value="GHB07378.1"/>
    <property type="molecule type" value="Genomic_DNA"/>
</dbReference>
<protein>
    <submittedName>
        <fullName evidence="1">Uncharacterized protein</fullName>
    </submittedName>
</protein>
<dbReference type="RefSeq" id="WP_189982810.1">
    <property type="nucleotide sequence ID" value="NZ_BMUL01000022.1"/>
</dbReference>
<reference evidence="1" key="1">
    <citation type="journal article" date="2014" name="Int. J. Syst. Evol. Microbiol.">
        <title>Complete genome sequence of Corynebacterium casei LMG S-19264T (=DSM 44701T), isolated from a smear-ripened cheese.</title>
        <authorList>
            <consortium name="US DOE Joint Genome Institute (JGI-PGF)"/>
            <person name="Walter F."/>
            <person name="Albersmeier A."/>
            <person name="Kalinowski J."/>
            <person name="Ruckert C."/>
        </authorList>
    </citation>
    <scope>NUCLEOTIDE SEQUENCE</scope>
    <source>
        <strain evidence="1">JCM 4518</strain>
    </source>
</reference>
<gene>
    <name evidence="1" type="ORF">GCM10010305_58120</name>
</gene>
<dbReference type="AlphaFoldDB" id="A0A918WBG1"/>
<evidence type="ECO:0000313" key="1">
    <source>
        <dbReference type="EMBL" id="GHB07378.1"/>
    </source>
</evidence>
<name>A0A918WBG1_9ACTN</name>